<dbReference type="AlphaFoldDB" id="A0AAN8XCF5"/>
<comment type="caution">
    <text evidence="3">The sequence shown here is derived from an EMBL/GenBank/DDBJ whole genome shotgun (WGS) entry which is preliminary data.</text>
</comment>
<feature type="compositionally biased region" description="Acidic residues" evidence="1">
    <location>
        <begin position="94"/>
        <end position="103"/>
    </location>
</feature>
<dbReference type="Proteomes" id="UP001381693">
    <property type="component" value="Unassembled WGS sequence"/>
</dbReference>
<feature type="signal peptide" evidence="2">
    <location>
        <begin position="1"/>
        <end position="20"/>
    </location>
</feature>
<accession>A0AAN8XCF5</accession>
<sequence>MKRAILPMTSALLWISFVSGMVVCIRTNTSSFQNLHGIPGVTVSGQNVLFPPDVQSEFLTYFFNMSLPHHLYILYDDTYEDDDVDDDHDHNGDGDDGDDDDNL</sequence>
<name>A0AAN8XCF5_HALRR</name>
<feature type="chain" id="PRO_5042973978" description="Transmembrane protein" evidence="2">
    <location>
        <begin position="21"/>
        <end position="103"/>
    </location>
</feature>
<evidence type="ECO:0000256" key="2">
    <source>
        <dbReference type="SAM" id="SignalP"/>
    </source>
</evidence>
<evidence type="ECO:0000313" key="3">
    <source>
        <dbReference type="EMBL" id="KAK7076310.1"/>
    </source>
</evidence>
<gene>
    <name evidence="3" type="ORF">SK128_001034</name>
</gene>
<protein>
    <recommendedName>
        <fullName evidence="5">Transmembrane protein</fullName>
    </recommendedName>
</protein>
<organism evidence="3 4">
    <name type="scientific">Halocaridina rubra</name>
    <name type="common">Hawaiian red shrimp</name>
    <dbReference type="NCBI Taxonomy" id="373956"/>
    <lineage>
        <taxon>Eukaryota</taxon>
        <taxon>Metazoa</taxon>
        <taxon>Ecdysozoa</taxon>
        <taxon>Arthropoda</taxon>
        <taxon>Crustacea</taxon>
        <taxon>Multicrustacea</taxon>
        <taxon>Malacostraca</taxon>
        <taxon>Eumalacostraca</taxon>
        <taxon>Eucarida</taxon>
        <taxon>Decapoda</taxon>
        <taxon>Pleocyemata</taxon>
        <taxon>Caridea</taxon>
        <taxon>Atyoidea</taxon>
        <taxon>Atyidae</taxon>
        <taxon>Halocaridina</taxon>
    </lineage>
</organism>
<keyword evidence="4" id="KW-1185">Reference proteome</keyword>
<evidence type="ECO:0000313" key="4">
    <source>
        <dbReference type="Proteomes" id="UP001381693"/>
    </source>
</evidence>
<keyword evidence="2" id="KW-0732">Signal</keyword>
<proteinExistence type="predicted"/>
<evidence type="ECO:0008006" key="5">
    <source>
        <dbReference type="Google" id="ProtNLM"/>
    </source>
</evidence>
<reference evidence="3 4" key="1">
    <citation type="submission" date="2023-11" db="EMBL/GenBank/DDBJ databases">
        <title>Halocaridina rubra genome assembly.</title>
        <authorList>
            <person name="Smith C."/>
        </authorList>
    </citation>
    <scope>NUCLEOTIDE SEQUENCE [LARGE SCALE GENOMIC DNA]</scope>
    <source>
        <strain evidence="3">EP-1</strain>
        <tissue evidence="3">Whole</tissue>
    </source>
</reference>
<evidence type="ECO:0000256" key="1">
    <source>
        <dbReference type="SAM" id="MobiDB-lite"/>
    </source>
</evidence>
<feature type="region of interest" description="Disordered" evidence="1">
    <location>
        <begin position="83"/>
        <end position="103"/>
    </location>
</feature>
<dbReference type="EMBL" id="JAXCGZ010009731">
    <property type="protein sequence ID" value="KAK7076310.1"/>
    <property type="molecule type" value="Genomic_DNA"/>
</dbReference>